<feature type="binding site" evidence="1">
    <location>
        <position position="22"/>
    </location>
    <ligand>
        <name>Zn(2+)</name>
        <dbReference type="ChEBI" id="CHEBI:29105"/>
    </ligand>
</feature>
<dbReference type="InParanoid" id="D1C623"/>
<reference evidence="2 3" key="2">
    <citation type="journal article" date="2010" name="Stand. Genomic Sci.">
        <title>Complete genome sequence of Desulfohalobium retbaense type strain (HR(100)).</title>
        <authorList>
            <person name="Spring S."/>
            <person name="Nolan M."/>
            <person name="Lapidus A."/>
            <person name="Glavina Del Rio T."/>
            <person name="Copeland A."/>
            <person name="Tice H."/>
            <person name="Cheng J.F."/>
            <person name="Lucas S."/>
            <person name="Land M."/>
            <person name="Chen F."/>
            <person name="Bruce D."/>
            <person name="Goodwin L."/>
            <person name="Pitluck S."/>
            <person name="Ivanova N."/>
            <person name="Mavromatis K."/>
            <person name="Mikhailova N."/>
            <person name="Pati A."/>
            <person name="Chen A."/>
            <person name="Palaniappan K."/>
            <person name="Hauser L."/>
            <person name="Chang Y.J."/>
            <person name="Jeffries C.D."/>
            <person name="Munk C."/>
            <person name="Kiss H."/>
            <person name="Chain P."/>
            <person name="Han C."/>
            <person name="Brettin T."/>
            <person name="Detter J.C."/>
            <person name="Schuler E."/>
            <person name="Goker M."/>
            <person name="Rohde M."/>
            <person name="Bristow J."/>
            <person name="Eisen J.A."/>
            <person name="Markowitz V."/>
            <person name="Hugenholtz P."/>
            <person name="Kyrpides N.C."/>
            <person name="Klenk H.P."/>
        </authorList>
    </citation>
    <scope>NUCLEOTIDE SEQUENCE [LARGE SCALE GENOMIC DNA]</scope>
    <source>
        <strain evidence="3">ATCC 49802 / DSM 20745 / S 6022</strain>
    </source>
</reference>
<dbReference type="Gene3D" id="1.10.340.30">
    <property type="entry name" value="Hypothetical protein, domain 2"/>
    <property type="match status" value="1"/>
</dbReference>
<evidence type="ECO:0000313" key="2">
    <source>
        <dbReference type="EMBL" id="ACZ37561.1"/>
    </source>
</evidence>
<dbReference type="PANTHER" id="PTHR30037">
    <property type="entry name" value="DNA-3-METHYLADENINE GLYCOSYLASE 1"/>
    <property type="match status" value="1"/>
</dbReference>
<dbReference type="GO" id="GO:0046872">
    <property type="term" value="F:metal ion binding"/>
    <property type="evidence" value="ECO:0007669"/>
    <property type="project" value="UniProtKB-KW"/>
</dbReference>
<dbReference type="KEGG" id="sti:Sthe_0122"/>
<evidence type="ECO:0000256" key="1">
    <source>
        <dbReference type="PIRSR" id="PIRSR605019-1"/>
    </source>
</evidence>
<dbReference type="EMBL" id="CP001823">
    <property type="protein sequence ID" value="ACZ37561.1"/>
    <property type="molecule type" value="Genomic_DNA"/>
</dbReference>
<keyword evidence="1" id="KW-0862">Zinc</keyword>
<evidence type="ECO:0000313" key="3">
    <source>
        <dbReference type="Proteomes" id="UP000002027"/>
    </source>
</evidence>
<gene>
    <name evidence="2" type="ordered locus">Sthe_0122</name>
</gene>
<proteinExistence type="predicted"/>
<sequence length="169" mass="18835">MWPDGRVRCGWAAGDSLLARYHDLEWGVPPGDDDAHFEALTLEIFQAGLSWRTVLYKREGFRRAFARFSIPAVAAFTPDDVDRLLLDTSIVRHRTKIEATVHNARALLALQEEAGSFVAWLAGQPADPDAIHTALRPRLAFFGRTTCVSFLEAIGKIPPVHDPECWRAG</sequence>
<dbReference type="STRING" id="479434.Sthe_0122"/>
<dbReference type="AlphaFoldDB" id="D1C623"/>
<feature type="binding site" evidence="1">
    <location>
        <position position="9"/>
    </location>
    <ligand>
        <name>Zn(2+)</name>
        <dbReference type="ChEBI" id="CHEBI:29105"/>
    </ligand>
</feature>
<dbReference type="GO" id="GO:0006284">
    <property type="term" value="P:base-excision repair"/>
    <property type="evidence" value="ECO:0007669"/>
    <property type="project" value="InterPro"/>
</dbReference>
<organism evidence="2 3">
    <name type="scientific">Sphaerobacter thermophilus (strain ATCC 49802 / DSM 20745 / KCCM 41009 / NCIMB 13125 / S 6022)</name>
    <dbReference type="NCBI Taxonomy" id="479434"/>
    <lineage>
        <taxon>Bacteria</taxon>
        <taxon>Pseudomonadati</taxon>
        <taxon>Thermomicrobiota</taxon>
        <taxon>Thermomicrobia</taxon>
        <taxon>Sphaerobacterales</taxon>
        <taxon>Sphaerobacterineae</taxon>
        <taxon>Sphaerobacteraceae</taxon>
        <taxon>Sphaerobacter</taxon>
    </lineage>
</organism>
<dbReference type="InterPro" id="IPR052891">
    <property type="entry name" value="DNA-3mA_glycosylase"/>
</dbReference>
<name>D1C623_SPHTD</name>
<dbReference type="SUPFAM" id="SSF48150">
    <property type="entry name" value="DNA-glycosylase"/>
    <property type="match status" value="1"/>
</dbReference>
<dbReference type="PANTHER" id="PTHR30037:SF4">
    <property type="entry name" value="DNA-3-METHYLADENINE GLYCOSYLASE I"/>
    <property type="match status" value="1"/>
</dbReference>
<keyword evidence="1" id="KW-0479">Metal-binding</keyword>
<keyword evidence="3" id="KW-1185">Reference proteome</keyword>
<dbReference type="InterPro" id="IPR005019">
    <property type="entry name" value="Adenine_glyco"/>
</dbReference>
<dbReference type="GO" id="GO:0008725">
    <property type="term" value="F:DNA-3-methyladenine glycosylase activity"/>
    <property type="evidence" value="ECO:0007669"/>
    <property type="project" value="InterPro"/>
</dbReference>
<dbReference type="Proteomes" id="UP000002027">
    <property type="component" value="Chromosome 1"/>
</dbReference>
<protein>
    <submittedName>
        <fullName evidence="2">Methyladenine glycosylase</fullName>
    </submittedName>
</protein>
<dbReference type="HOGENOM" id="CLU_083758_1_0_0"/>
<dbReference type="InterPro" id="IPR011257">
    <property type="entry name" value="DNA_glycosylase"/>
</dbReference>
<accession>D1C623</accession>
<dbReference type="OrthoDB" id="9807664at2"/>
<dbReference type="Pfam" id="PF03352">
    <property type="entry name" value="Adenine_glyco"/>
    <property type="match status" value="1"/>
</dbReference>
<reference evidence="3" key="1">
    <citation type="submission" date="2009-11" db="EMBL/GenBank/DDBJ databases">
        <title>The complete chromosome 1 of Sphaerobacter thermophilus DSM 20745.</title>
        <authorList>
            <person name="Lucas S."/>
            <person name="Copeland A."/>
            <person name="Lapidus A."/>
            <person name="Glavina del Rio T."/>
            <person name="Dalin E."/>
            <person name="Tice H."/>
            <person name="Bruce D."/>
            <person name="Goodwin L."/>
            <person name="Pitluck S."/>
            <person name="Kyrpides N."/>
            <person name="Mavromatis K."/>
            <person name="Ivanova N."/>
            <person name="Mikhailova N."/>
            <person name="LaButti K.M."/>
            <person name="Clum A."/>
            <person name="Sun H.I."/>
            <person name="Brettin T."/>
            <person name="Detter J.C."/>
            <person name="Han C."/>
            <person name="Larimer F."/>
            <person name="Land M."/>
            <person name="Hauser L."/>
            <person name="Markowitz V."/>
            <person name="Cheng J.F."/>
            <person name="Hugenholtz P."/>
            <person name="Woyke T."/>
            <person name="Wu D."/>
            <person name="Steenblock K."/>
            <person name="Schneider S."/>
            <person name="Pukall R."/>
            <person name="Goeker M."/>
            <person name="Klenk H.P."/>
            <person name="Eisen J.A."/>
        </authorList>
    </citation>
    <scope>NUCLEOTIDE SEQUENCE [LARGE SCALE GENOMIC DNA]</scope>
    <source>
        <strain evidence="3">ATCC 49802 / DSM 20745 / S 6022</strain>
    </source>
</reference>
<dbReference type="eggNOG" id="COG2818">
    <property type="taxonomic scope" value="Bacteria"/>
</dbReference>
<dbReference type="RefSeq" id="WP_012870609.1">
    <property type="nucleotide sequence ID" value="NC_013523.1"/>
</dbReference>